<proteinExistence type="predicted"/>
<dbReference type="AlphaFoldDB" id="Q5VRW9"/>
<gene>
    <name evidence="1" type="primary">P0510F03.31</name>
</gene>
<sequence length="83" mass="8947">MRAHLGHYVPRRGARMSEQACAAVALPQGHNASRPPRCPSTLRSPHCCTAQGCAVAAPPQAIAVRNGTVILPRSVIRIHSQWF</sequence>
<accession>Q5VRW9</accession>
<dbReference type="Proteomes" id="UP000817658">
    <property type="component" value="Chromosome 1"/>
</dbReference>
<name>Q5VRW9_ORYSJ</name>
<organism evidence="1">
    <name type="scientific">Oryza sativa subsp. japonica</name>
    <name type="common">Rice</name>
    <dbReference type="NCBI Taxonomy" id="39947"/>
    <lineage>
        <taxon>Eukaryota</taxon>
        <taxon>Viridiplantae</taxon>
        <taxon>Streptophyta</taxon>
        <taxon>Embryophyta</taxon>
        <taxon>Tracheophyta</taxon>
        <taxon>Spermatophyta</taxon>
        <taxon>Magnoliopsida</taxon>
        <taxon>Liliopsida</taxon>
        <taxon>Poales</taxon>
        <taxon>Poaceae</taxon>
        <taxon>BOP clade</taxon>
        <taxon>Oryzoideae</taxon>
        <taxon>Oryzeae</taxon>
        <taxon>Oryzinae</taxon>
        <taxon>Oryza</taxon>
        <taxon>Oryza sativa</taxon>
    </lineage>
</organism>
<dbReference type="EMBL" id="AP002486">
    <property type="protein sequence ID" value="BAD67806.1"/>
    <property type="molecule type" value="Genomic_DNA"/>
</dbReference>
<reference evidence="1" key="1">
    <citation type="journal article" date="2002" name="Nature">
        <title>The genome sequence and structure of rice chromosome 1.</title>
        <authorList>
            <person name="Sasaki T."/>
            <person name="Matsumoto T."/>
            <person name="Yamamoto K."/>
            <person name="Sakata K."/>
            <person name="Baba T."/>
            <person name="Katayose Y."/>
            <person name="Wu J."/>
            <person name="Niimura Y."/>
            <person name="Cheng Z."/>
            <person name="Nagamura Y."/>
            <person name="Antonio B.A."/>
            <person name="Kanamori H."/>
            <person name="Hosokawa S."/>
            <person name="Masukawa M."/>
            <person name="Arikawa K."/>
            <person name="Chiden Y."/>
            <person name="Hayashi M."/>
            <person name="Okamoto M."/>
            <person name="Ando T."/>
            <person name="Aoki H."/>
            <person name="Arita K."/>
            <person name="Hamada M."/>
            <person name="Harada C."/>
            <person name="Hijishita S."/>
            <person name="Honda M."/>
            <person name="Ichikawa Y."/>
            <person name="Idonuma A."/>
            <person name="Iijima M."/>
            <person name="Ikeda M."/>
            <person name="Ikeno M."/>
            <person name="Itoh S."/>
            <person name="Itoh T."/>
            <person name="Itoh Y."/>
            <person name="Itoh Y."/>
            <person name="Iwabuchi A."/>
            <person name="Kamiya K."/>
            <person name="Karasawa W."/>
            <person name="Katagiri S."/>
            <person name="Kikuta A."/>
            <person name="Kobayashi N."/>
            <person name="Kono I."/>
            <person name="Machita K."/>
            <person name="Maehara T."/>
            <person name="Mizuno H."/>
            <person name="Mizubayashi T."/>
            <person name="Mukai Y."/>
            <person name="Nagasaki H."/>
            <person name="Nakashima M."/>
            <person name="Nakama Y."/>
            <person name="Nakamichi Y."/>
            <person name="Nakamura M."/>
            <person name="Namiki N."/>
            <person name="Negishi M."/>
            <person name="Ohta I."/>
            <person name="Ono N."/>
            <person name="Saji S."/>
            <person name="Sakai K."/>
            <person name="Shibata M."/>
            <person name="Shimokawa T."/>
            <person name="Shomura A."/>
            <person name="Song J."/>
            <person name="Takazaki Y."/>
            <person name="Terasawa K."/>
            <person name="Tsuji K."/>
            <person name="Waki K."/>
            <person name="Yamagata H."/>
            <person name="Yamane H."/>
            <person name="Yoshiki S."/>
            <person name="Yoshihara R."/>
            <person name="Yukawa K."/>
            <person name="Zhong H."/>
            <person name="Iwama H."/>
            <person name="Endo T."/>
            <person name="Ito H."/>
            <person name="Hahn J.H."/>
            <person name="Kim H.I."/>
            <person name="Eun M.Y."/>
            <person name="Yano M."/>
            <person name="Jiang J."/>
            <person name="Gojobori T."/>
        </authorList>
    </citation>
    <scope>NUCLEOTIDE SEQUENCE [LARGE SCALE GENOMIC DNA]</scope>
</reference>
<evidence type="ECO:0000313" key="1">
    <source>
        <dbReference type="EMBL" id="BAD67806.1"/>
    </source>
</evidence>
<protein>
    <submittedName>
        <fullName evidence="1">Uncharacterized protein P0510F03.31</fullName>
    </submittedName>
</protein>